<evidence type="ECO:0000313" key="1">
    <source>
        <dbReference type="EMBL" id="SMH37576.1"/>
    </source>
</evidence>
<reference evidence="1 2" key="1">
    <citation type="submission" date="2017-04" db="EMBL/GenBank/DDBJ databases">
        <authorList>
            <person name="Afonso C.L."/>
            <person name="Miller P.J."/>
            <person name="Scott M.A."/>
            <person name="Spackman E."/>
            <person name="Goraichik I."/>
            <person name="Dimitrov K.M."/>
            <person name="Suarez D.L."/>
            <person name="Swayne D.E."/>
        </authorList>
    </citation>
    <scope>NUCLEOTIDE SEQUENCE [LARGE SCALE GENOMIC DNA]</scope>
    <source>
        <strain evidence="1 2">LMG26642</strain>
    </source>
</reference>
<organism evidence="1 2">
    <name type="scientific">Carnobacterium iners</name>
    <dbReference type="NCBI Taxonomy" id="1073423"/>
    <lineage>
        <taxon>Bacteria</taxon>
        <taxon>Bacillati</taxon>
        <taxon>Bacillota</taxon>
        <taxon>Bacilli</taxon>
        <taxon>Lactobacillales</taxon>
        <taxon>Carnobacteriaceae</taxon>
        <taxon>Carnobacterium</taxon>
    </lineage>
</organism>
<dbReference type="InterPro" id="IPR009256">
    <property type="entry name" value="YqgQ-like"/>
</dbReference>
<dbReference type="SUPFAM" id="SSF158379">
    <property type="entry name" value="YqgQ-like"/>
    <property type="match status" value="1"/>
</dbReference>
<protein>
    <submittedName>
        <fullName evidence="1">Uncharacterized protein YqgQ</fullName>
    </submittedName>
</protein>
<dbReference type="OrthoDB" id="2361671at2"/>
<dbReference type="Gene3D" id="1.10.287.760">
    <property type="entry name" value="YqgQ-like"/>
    <property type="match status" value="1"/>
</dbReference>
<keyword evidence="2" id="KW-1185">Reference proteome</keyword>
<dbReference type="AlphaFoldDB" id="A0A1X7NIC2"/>
<proteinExistence type="predicted"/>
<dbReference type="EMBL" id="FXBJ01000002">
    <property type="protein sequence ID" value="SMH37576.1"/>
    <property type="molecule type" value="Genomic_DNA"/>
</dbReference>
<name>A0A1X7NIC2_9LACT</name>
<accession>A0A1X7NIC2</accession>
<dbReference type="Pfam" id="PF06014">
    <property type="entry name" value="YqgQ-like"/>
    <property type="match status" value="1"/>
</dbReference>
<sequence length="69" mass="8435">MRALYDVQQILKRFGTYIYVGKRMWDIELMMIELKKIHSQGLIEDSEYFKALMILKKEHQIEIEKENEK</sequence>
<gene>
    <name evidence="1" type="ORF">SAMN04488700_2018</name>
</gene>
<dbReference type="InterPro" id="IPR023164">
    <property type="entry name" value="YqgQ-like_sf"/>
</dbReference>
<dbReference type="Proteomes" id="UP000193435">
    <property type="component" value="Unassembled WGS sequence"/>
</dbReference>
<evidence type="ECO:0000313" key="2">
    <source>
        <dbReference type="Proteomes" id="UP000193435"/>
    </source>
</evidence>
<dbReference type="RefSeq" id="WP_085560086.1">
    <property type="nucleotide sequence ID" value="NZ_FOAH01000008.1"/>
</dbReference>
<dbReference type="STRING" id="1073423.SAMN04488700_2018"/>